<dbReference type="RefSeq" id="WP_317225200.1">
    <property type="nucleotide sequence ID" value="NZ_JAWJEJ010000001.1"/>
</dbReference>
<organism evidence="1 2">
    <name type="scientific">Sphingomonas agrestis</name>
    <dbReference type="NCBI Taxonomy" id="3080540"/>
    <lineage>
        <taxon>Bacteria</taxon>
        <taxon>Pseudomonadati</taxon>
        <taxon>Pseudomonadota</taxon>
        <taxon>Alphaproteobacteria</taxon>
        <taxon>Sphingomonadales</taxon>
        <taxon>Sphingomonadaceae</taxon>
        <taxon>Sphingomonas</taxon>
    </lineage>
</organism>
<dbReference type="Proteomes" id="UP001273531">
    <property type="component" value="Unassembled WGS sequence"/>
</dbReference>
<name>A0ABU3Y411_9SPHN</name>
<proteinExistence type="predicted"/>
<dbReference type="EMBL" id="JAWJEJ010000001">
    <property type="protein sequence ID" value="MDV3455996.1"/>
    <property type="molecule type" value="Genomic_DNA"/>
</dbReference>
<protein>
    <submittedName>
        <fullName evidence="1">Uncharacterized protein</fullName>
    </submittedName>
</protein>
<reference evidence="1 2" key="1">
    <citation type="submission" date="2023-10" db="EMBL/GenBank/DDBJ databases">
        <title>Sphingomonas sp. HF-S4 16S ribosomal RNA gene Genome sequencing and assembly.</title>
        <authorList>
            <person name="Lee H."/>
        </authorList>
    </citation>
    <scope>NUCLEOTIDE SEQUENCE [LARGE SCALE GENOMIC DNA]</scope>
    <source>
        <strain evidence="1 2">HF-S4</strain>
    </source>
</reference>
<keyword evidence="2" id="KW-1185">Reference proteome</keyword>
<evidence type="ECO:0000313" key="1">
    <source>
        <dbReference type="EMBL" id="MDV3455996.1"/>
    </source>
</evidence>
<gene>
    <name evidence="1" type="ORF">RZN05_03310</name>
</gene>
<sequence>MKNSEANPDAGHARDRIAEILRTALGPPDEDALEDETRRLMLHLSIEPLANAAPLPDDAAGLSARRPLLRRLLGRQDGDMRA</sequence>
<evidence type="ECO:0000313" key="2">
    <source>
        <dbReference type="Proteomes" id="UP001273531"/>
    </source>
</evidence>
<comment type="caution">
    <text evidence="1">The sequence shown here is derived from an EMBL/GenBank/DDBJ whole genome shotgun (WGS) entry which is preliminary data.</text>
</comment>
<accession>A0ABU3Y411</accession>